<dbReference type="GO" id="GO:0006351">
    <property type="term" value="P:DNA-templated transcription"/>
    <property type="evidence" value="ECO:0007669"/>
    <property type="project" value="InterPro"/>
</dbReference>
<evidence type="ECO:0000313" key="10">
    <source>
        <dbReference type="EMBL" id="KUK85590.1"/>
    </source>
</evidence>
<comment type="similarity">
    <text evidence="1">Belongs to the RNA polymerase subunit omega family.</text>
</comment>
<dbReference type="Proteomes" id="UP000053467">
    <property type="component" value="Unassembled WGS sequence"/>
</dbReference>
<dbReference type="Gene3D" id="3.90.940.10">
    <property type="match status" value="1"/>
</dbReference>
<gene>
    <name evidence="10" type="ORF">XE03_1978</name>
</gene>
<evidence type="ECO:0000256" key="8">
    <source>
        <dbReference type="ARBA" id="ARBA00029924"/>
    </source>
</evidence>
<dbReference type="SUPFAM" id="SSF63562">
    <property type="entry name" value="RPB6/omega subunit-like"/>
    <property type="match status" value="1"/>
</dbReference>
<comment type="caution">
    <text evidence="10">The sequence shown here is derived from an EMBL/GenBank/DDBJ whole genome shotgun (WGS) entry which is preliminary data.</text>
</comment>
<name>A0A101I0H9_UNCT6</name>
<evidence type="ECO:0000313" key="11">
    <source>
        <dbReference type="Proteomes" id="UP000053467"/>
    </source>
</evidence>
<evidence type="ECO:0000256" key="1">
    <source>
        <dbReference type="ARBA" id="ARBA00006711"/>
    </source>
</evidence>
<reference evidence="11" key="1">
    <citation type="journal article" date="2015" name="MBio">
        <title>Genome-Resolved Metagenomic Analysis Reveals Roles for Candidate Phyla and Other Microbial Community Members in Biogeochemical Transformations in Oil Reservoirs.</title>
        <authorList>
            <person name="Hu P."/>
            <person name="Tom L."/>
            <person name="Singh A."/>
            <person name="Thomas B.C."/>
            <person name="Baker B.J."/>
            <person name="Piceno Y.M."/>
            <person name="Andersen G.L."/>
            <person name="Banfield J.F."/>
        </authorList>
    </citation>
    <scope>NUCLEOTIDE SEQUENCE [LARGE SCALE GENOMIC DNA]</scope>
</reference>
<dbReference type="InterPro" id="IPR003716">
    <property type="entry name" value="DNA-dir_RNA_pol_omega"/>
</dbReference>
<keyword evidence="7" id="KW-0804">Transcription</keyword>
<dbReference type="Pfam" id="PF01192">
    <property type="entry name" value="RNA_pol_Rpb6"/>
    <property type="match status" value="1"/>
</dbReference>
<sequence>MMVAKRAKQLNQGYKPLIEDANIKNNRSIALREIKEGKAYIKEDKKKQVQ</sequence>
<evidence type="ECO:0000256" key="7">
    <source>
        <dbReference type="ARBA" id="ARBA00023163"/>
    </source>
</evidence>
<evidence type="ECO:0000256" key="6">
    <source>
        <dbReference type="ARBA" id="ARBA00022695"/>
    </source>
</evidence>
<dbReference type="AlphaFoldDB" id="A0A101I0H9"/>
<dbReference type="NCBIfam" id="TIGR00690">
    <property type="entry name" value="rpoZ"/>
    <property type="match status" value="1"/>
</dbReference>
<keyword evidence="6" id="KW-0548">Nucleotidyltransferase</keyword>
<evidence type="ECO:0000256" key="3">
    <source>
        <dbReference type="ARBA" id="ARBA00013725"/>
    </source>
</evidence>
<dbReference type="EC" id="2.7.7.6" evidence="2"/>
<accession>A0A101I0H9</accession>
<dbReference type="GO" id="GO:0000428">
    <property type="term" value="C:DNA-directed RNA polymerase complex"/>
    <property type="evidence" value="ECO:0007669"/>
    <property type="project" value="UniProtKB-KW"/>
</dbReference>
<keyword evidence="5" id="KW-0808">Transferase</keyword>
<dbReference type="GO" id="GO:0003677">
    <property type="term" value="F:DNA binding"/>
    <property type="evidence" value="ECO:0007669"/>
    <property type="project" value="InterPro"/>
</dbReference>
<dbReference type="InterPro" id="IPR006110">
    <property type="entry name" value="Pol_omega/Rpo6/RPB6"/>
</dbReference>
<evidence type="ECO:0000256" key="5">
    <source>
        <dbReference type="ARBA" id="ARBA00022679"/>
    </source>
</evidence>
<dbReference type="EMBL" id="LGGX01000055">
    <property type="protein sequence ID" value="KUK85590.1"/>
    <property type="molecule type" value="Genomic_DNA"/>
</dbReference>
<keyword evidence="4" id="KW-0240">DNA-directed RNA polymerase</keyword>
<organism evidence="10 11">
    <name type="scientific">candidate division TA06 bacterium 34_109</name>
    <dbReference type="NCBI Taxonomy" id="1635277"/>
    <lineage>
        <taxon>Bacteria</taxon>
        <taxon>Bacteria division TA06</taxon>
    </lineage>
</organism>
<proteinExistence type="inferred from homology"/>
<evidence type="ECO:0000256" key="9">
    <source>
        <dbReference type="ARBA" id="ARBA00048552"/>
    </source>
</evidence>
<evidence type="ECO:0000256" key="4">
    <source>
        <dbReference type="ARBA" id="ARBA00022478"/>
    </source>
</evidence>
<protein>
    <recommendedName>
        <fullName evidence="3">DNA-directed RNA polymerase subunit omega</fullName>
        <ecNumber evidence="2">2.7.7.6</ecNumber>
    </recommendedName>
    <alternativeName>
        <fullName evidence="8">Transcriptase subunit omega</fullName>
    </alternativeName>
</protein>
<comment type="catalytic activity">
    <reaction evidence="9">
        <text>RNA(n) + a ribonucleoside 5'-triphosphate = RNA(n+1) + diphosphate</text>
        <dbReference type="Rhea" id="RHEA:21248"/>
        <dbReference type="Rhea" id="RHEA-COMP:14527"/>
        <dbReference type="Rhea" id="RHEA-COMP:17342"/>
        <dbReference type="ChEBI" id="CHEBI:33019"/>
        <dbReference type="ChEBI" id="CHEBI:61557"/>
        <dbReference type="ChEBI" id="CHEBI:140395"/>
        <dbReference type="EC" id="2.7.7.6"/>
    </reaction>
</comment>
<dbReference type="GO" id="GO:0003899">
    <property type="term" value="F:DNA-directed RNA polymerase activity"/>
    <property type="evidence" value="ECO:0007669"/>
    <property type="project" value="UniProtKB-EC"/>
</dbReference>
<dbReference type="InterPro" id="IPR036161">
    <property type="entry name" value="RPB6/omega-like_sf"/>
</dbReference>
<evidence type="ECO:0000256" key="2">
    <source>
        <dbReference type="ARBA" id="ARBA00012418"/>
    </source>
</evidence>